<evidence type="ECO:0000256" key="1">
    <source>
        <dbReference type="SAM" id="MobiDB-lite"/>
    </source>
</evidence>
<organism evidence="2 3">
    <name type="scientific">Dunaliella salina</name>
    <name type="common">Green alga</name>
    <name type="synonym">Protococcus salinus</name>
    <dbReference type="NCBI Taxonomy" id="3046"/>
    <lineage>
        <taxon>Eukaryota</taxon>
        <taxon>Viridiplantae</taxon>
        <taxon>Chlorophyta</taxon>
        <taxon>core chlorophytes</taxon>
        <taxon>Chlorophyceae</taxon>
        <taxon>CS clade</taxon>
        <taxon>Chlamydomonadales</taxon>
        <taxon>Dunaliellaceae</taxon>
        <taxon>Dunaliella</taxon>
    </lineage>
</organism>
<comment type="caution">
    <text evidence="2">The sequence shown here is derived from an EMBL/GenBank/DDBJ whole genome shotgun (WGS) entry which is preliminary data.</text>
</comment>
<feature type="region of interest" description="Disordered" evidence="1">
    <location>
        <begin position="52"/>
        <end position="117"/>
    </location>
</feature>
<gene>
    <name evidence="2" type="ORF">DUNSADRAFT_16402</name>
</gene>
<evidence type="ECO:0000313" key="3">
    <source>
        <dbReference type="Proteomes" id="UP000815325"/>
    </source>
</evidence>
<dbReference type="EMBL" id="MU070190">
    <property type="protein sequence ID" value="KAF5829210.1"/>
    <property type="molecule type" value="Genomic_DNA"/>
</dbReference>
<evidence type="ECO:0008006" key="4">
    <source>
        <dbReference type="Google" id="ProtNLM"/>
    </source>
</evidence>
<accession>A0ABQ7G3M0</accession>
<proteinExistence type="predicted"/>
<sequence length="117" mass="12746">MLCSKGVFLGNSWTVHPIFPTCHTTFHSSSRWPCSLSRLLSWRRCLPPVCAAPNFEGQARRPKKGRSAPSGESNRKLSSTSDSSNVQQKRGQKSSSSPALAGEGTPARLAKMHGKHK</sequence>
<reference evidence="2" key="1">
    <citation type="submission" date="2017-08" db="EMBL/GenBank/DDBJ databases">
        <authorList>
            <person name="Polle J.E."/>
            <person name="Barry K."/>
            <person name="Cushman J."/>
            <person name="Schmutz J."/>
            <person name="Tran D."/>
            <person name="Hathwaick L.T."/>
            <person name="Yim W.C."/>
            <person name="Jenkins J."/>
            <person name="Mckie-Krisberg Z.M."/>
            <person name="Prochnik S."/>
            <person name="Lindquist E."/>
            <person name="Dockter R.B."/>
            <person name="Adam C."/>
            <person name="Molina H."/>
            <person name="Bunkerborg J."/>
            <person name="Jin E."/>
            <person name="Buchheim M."/>
            <person name="Magnuson J."/>
        </authorList>
    </citation>
    <scope>NUCLEOTIDE SEQUENCE</scope>
    <source>
        <strain evidence="2">CCAP 19/18</strain>
    </source>
</reference>
<name>A0ABQ7G3M0_DUNSA</name>
<evidence type="ECO:0000313" key="2">
    <source>
        <dbReference type="EMBL" id="KAF5829210.1"/>
    </source>
</evidence>
<dbReference type="Proteomes" id="UP000815325">
    <property type="component" value="Unassembled WGS sequence"/>
</dbReference>
<feature type="compositionally biased region" description="Polar residues" evidence="1">
    <location>
        <begin position="70"/>
        <end position="98"/>
    </location>
</feature>
<keyword evidence="3" id="KW-1185">Reference proteome</keyword>
<protein>
    <recommendedName>
        <fullName evidence="4">Encoded protein</fullName>
    </recommendedName>
</protein>